<comment type="cofactor">
    <cofactor evidence="4">
        <name>FAD</name>
        <dbReference type="ChEBI" id="CHEBI:57692"/>
    </cofactor>
    <text evidence="4">Binds 1 FAD per subunit.</text>
</comment>
<name>A0AAV0BPN5_PHAPC</name>
<accession>A0AAV0BPN5</accession>
<dbReference type="GO" id="GO:0003677">
    <property type="term" value="F:DNA binding"/>
    <property type="evidence" value="ECO:0007669"/>
    <property type="project" value="TreeGrafter"/>
</dbReference>
<dbReference type="SUPFAM" id="SSF48173">
    <property type="entry name" value="Cryptochrome/photolyase FAD-binding domain"/>
    <property type="match status" value="1"/>
</dbReference>
<organism evidence="7 8">
    <name type="scientific">Phakopsora pachyrhizi</name>
    <name type="common">Asian soybean rust disease fungus</name>
    <dbReference type="NCBI Taxonomy" id="170000"/>
    <lineage>
        <taxon>Eukaryota</taxon>
        <taxon>Fungi</taxon>
        <taxon>Dikarya</taxon>
        <taxon>Basidiomycota</taxon>
        <taxon>Pucciniomycotina</taxon>
        <taxon>Pucciniomycetes</taxon>
        <taxon>Pucciniales</taxon>
        <taxon>Phakopsoraceae</taxon>
        <taxon>Phakopsora</taxon>
    </lineage>
</organism>
<dbReference type="InterPro" id="IPR006050">
    <property type="entry name" value="DNA_photolyase_N"/>
</dbReference>
<dbReference type="PANTHER" id="PTHR11455">
    <property type="entry name" value="CRYPTOCHROME"/>
    <property type="match status" value="1"/>
</dbReference>
<keyword evidence="8" id="KW-1185">Reference proteome</keyword>
<evidence type="ECO:0000256" key="4">
    <source>
        <dbReference type="PIRSR" id="PIRSR602081-1"/>
    </source>
</evidence>
<evidence type="ECO:0000256" key="2">
    <source>
        <dbReference type="ARBA" id="ARBA00022630"/>
    </source>
</evidence>
<dbReference type="Proteomes" id="UP001153365">
    <property type="component" value="Unassembled WGS sequence"/>
</dbReference>
<dbReference type="PANTHER" id="PTHR11455:SF9">
    <property type="entry name" value="CRYPTOCHROME CIRCADIAN CLOCK 5 ISOFORM X1"/>
    <property type="match status" value="1"/>
</dbReference>
<dbReference type="InterPro" id="IPR036155">
    <property type="entry name" value="Crypto/Photolyase_N_sf"/>
</dbReference>
<keyword evidence="3 4" id="KW-0274">FAD</keyword>
<dbReference type="GO" id="GO:0043153">
    <property type="term" value="P:entrainment of circadian clock by photoperiod"/>
    <property type="evidence" value="ECO:0007669"/>
    <property type="project" value="TreeGrafter"/>
</dbReference>
<feature type="compositionally biased region" description="Basic and acidic residues" evidence="5">
    <location>
        <begin position="589"/>
        <end position="622"/>
    </location>
</feature>
<comment type="similarity">
    <text evidence="1">Belongs to the DNA photolyase class-1 family.</text>
</comment>
<sequence>MTRPKRCLYWFRTDLRLHDNPGLLKLLELNPTEFYPVWCWDPNYVYKTSVGQNRWQFLLDSMNDLSDSITRLNDRSKLLVIRGDPQIILPYVWKKWSITHFGFELDDDNRYAQPRDRSILELAQKHNIQSITTSGHTLYCQDLLLESNKGELPKTYQSFMKLIERVGHPEQALEPPSKIPNPGSTSFDDPLPESLLKALKNSLEDQQSPTQDLNKKLRVKPDTVYESFLAGPNGNFDVPTMEEMGMDRATSTHRGGETLALKILENYLKDKQRTITFEKPKTSPAEFNPASTTVLSPHLKFGTLSPRLFYHRLIDLQNSNPKIKASQPPESLTGQLFWREFFHLQQSQIKNFHQIDGNPICRFFNWRLRDKINEDVQDDERDDDEKEAKRLFVAWRDGMTGYPWIDAIMRQLKSEGWIHHLARHSVACFLTRGNLYISWERGAEVFDELLIDWDPSLNAANWMWLSASAYFQQYFRVYSPVQFGKKYDEQSVKYIKEYCKELKNFPKKYIYQPWEAPIEVQEQSNCIIGKDYPKPIVDEKKSKEECIEKMKAGFKLGVFGNHTLEKKEKVLSKVSNSKDLNDRDDEDRIVENRNKKIIEGDDKVESKKHEYNYDKRRNDQNKSKKIKKT</sequence>
<dbReference type="Pfam" id="PF03441">
    <property type="entry name" value="FAD_binding_7"/>
    <property type="match status" value="1"/>
</dbReference>
<evidence type="ECO:0000256" key="5">
    <source>
        <dbReference type="SAM" id="MobiDB-lite"/>
    </source>
</evidence>
<feature type="binding site" evidence="4">
    <location>
        <begin position="335"/>
        <end position="342"/>
    </location>
    <ligand>
        <name>FAD</name>
        <dbReference type="ChEBI" id="CHEBI:57692"/>
    </ligand>
</feature>
<dbReference type="Pfam" id="PF00875">
    <property type="entry name" value="DNA_photolyase"/>
    <property type="match status" value="1"/>
</dbReference>
<feature type="region of interest" description="Disordered" evidence="5">
    <location>
        <begin position="171"/>
        <end position="192"/>
    </location>
</feature>
<dbReference type="PROSITE" id="PS51645">
    <property type="entry name" value="PHR_CRY_ALPHA_BETA"/>
    <property type="match status" value="1"/>
</dbReference>
<evidence type="ECO:0000256" key="3">
    <source>
        <dbReference type="ARBA" id="ARBA00022827"/>
    </source>
</evidence>
<dbReference type="GO" id="GO:0005634">
    <property type="term" value="C:nucleus"/>
    <property type="evidence" value="ECO:0007669"/>
    <property type="project" value="TreeGrafter"/>
</dbReference>
<feature type="domain" description="Photolyase/cryptochrome alpha/beta" evidence="6">
    <location>
        <begin position="5"/>
        <end position="138"/>
    </location>
</feature>
<dbReference type="Gene3D" id="1.25.40.80">
    <property type="match status" value="1"/>
</dbReference>
<keyword evidence="2 4" id="KW-0285">Flavoprotein</keyword>
<dbReference type="Gene3D" id="1.10.579.10">
    <property type="entry name" value="DNA Cyclobutane Dipyrimidine Photolyase, subunit A, domain 3"/>
    <property type="match status" value="1"/>
</dbReference>
<dbReference type="InterPro" id="IPR014729">
    <property type="entry name" value="Rossmann-like_a/b/a_fold"/>
</dbReference>
<evidence type="ECO:0000256" key="1">
    <source>
        <dbReference type="ARBA" id="ARBA00005862"/>
    </source>
</evidence>
<dbReference type="InterPro" id="IPR036134">
    <property type="entry name" value="Crypto/Photolyase_FAD-like_sf"/>
</dbReference>
<dbReference type="GO" id="GO:0005737">
    <property type="term" value="C:cytoplasm"/>
    <property type="evidence" value="ECO:0007669"/>
    <property type="project" value="TreeGrafter"/>
</dbReference>
<proteinExistence type="inferred from homology"/>
<protein>
    <submittedName>
        <fullName evidence="7">FAD binding domain of DNA photolyase-domain-containing protein</fullName>
    </submittedName>
</protein>
<evidence type="ECO:0000313" key="7">
    <source>
        <dbReference type="EMBL" id="CAH7689313.1"/>
    </source>
</evidence>
<evidence type="ECO:0000259" key="6">
    <source>
        <dbReference type="PROSITE" id="PS51645"/>
    </source>
</evidence>
<dbReference type="InterPro" id="IPR005101">
    <property type="entry name" value="Cryptochr/Photolyase_FAD-bd"/>
</dbReference>
<dbReference type="EMBL" id="CALTRL010006063">
    <property type="protein sequence ID" value="CAH7689313.1"/>
    <property type="molecule type" value="Genomic_DNA"/>
</dbReference>
<feature type="region of interest" description="Disordered" evidence="5">
    <location>
        <begin position="575"/>
        <end position="629"/>
    </location>
</feature>
<dbReference type="GO" id="GO:0003904">
    <property type="term" value="F:deoxyribodipyrimidine photo-lyase activity"/>
    <property type="evidence" value="ECO:0007669"/>
    <property type="project" value="TreeGrafter"/>
</dbReference>
<dbReference type="AlphaFoldDB" id="A0AAV0BPN5"/>
<dbReference type="Gene3D" id="3.40.50.620">
    <property type="entry name" value="HUPs"/>
    <property type="match status" value="1"/>
</dbReference>
<dbReference type="InterPro" id="IPR002081">
    <property type="entry name" value="Cryptochrome/DNA_photolyase_1"/>
</dbReference>
<feature type="binding site" evidence="4">
    <location>
        <begin position="452"/>
        <end position="454"/>
    </location>
    <ligand>
        <name>FAD</name>
        <dbReference type="ChEBI" id="CHEBI:57692"/>
    </ligand>
</feature>
<evidence type="ECO:0000313" key="8">
    <source>
        <dbReference type="Proteomes" id="UP001153365"/>
    </source>
</evidence>
<reference evidence="7" key="1">
    <citation type="submission" date="2022-06" db="EMBL/GenBank/DDBJ databases">
        <authorList>
            <consortium name="SYNGENTA / RWTH Aachen University"/>
        </authorList>
    </citation>
    <scope>NUCLEOTIDE SEQUENCE</scope>
</reference>
<comment type="caution">
    <text evidence="7">The sequence shown here is derived from an EMBL/GenBank/DDBJ whole genome shotgun (WGS) entry which is preliminary data.</text>
</comment>
<dbReference type="GO" id="GO:0071949">
    <property type="term" value="F:FAD binding"/>
    <property type="evidence" value="ECO:0007669"/>
    <property type="project" value="TreeGrafter"/>
</dbReference>
<feature type="binding site" evidence="4">
    <location>
        <begin position="292"/>
        <end position="296"/>
    </location>
    <ligand>
        <name>FAD</name>
        <dbReference type="ChEBI" id="CHEBI:57692"/>
    </ligand>
</feature>
<gene>
    <name evidence="7" type="ORF">PPACK8108_LOCUS24365</name>
</gene>
<dbReference type="SUPFAM" id="SSF52425">
    <property type="entry name" value="Cryptochrome/photolyase, N-terminal domain"/>
    <property type="match status" value="1"/>
</dbReference>
<dbReference type="GO" id="GO:0032922">
    <property type="term" value="P:circadian regulation of gene expression"/>
    <property type="evidence" value="ECO:0007669"/>
    <property type="project" value="TreeGrafter"/>
</dbReference>